<name>A0A545AV68_9ACTN</name>
<dbReference type="Proteomes" id="UP000317982">
    <property type="component" value="Unassembled WGS sequence"/>
</dbReference>
<dbReference type="GO" id="GO:0043565">
    <property type="term" value="F:sequence-specific DNA binding"/>
    <property type="evidence" value="ECO:0007669"/>
    <property type="project" value="TreeGrafter"/>
</dbReference>
<dbReference type="SUPFAM" id="SSF53335">
    <property type="entry name" value="S-adenosyl-L-methionine-dependent methyltransferases"/>
    <property type="match status" value="1"/>
</dbReference>
<dbReference type="GO" id="GO:0009007">
    <property type="term" value="F:site-specific DNA-methyltransferase (adenine-specific) activity"/>
    <property type="evidence" value="ECO:0007669"/>
    <property type="project" value="UniProtKB-EC"/>
</dbReference>
<evidence type="ECO:0000313" key="7">
    <source>
        <dbReference type="EMBL" id="TQS45213.1"/>
    </source>
</evidence>
<evidence type="ECO:0000256" key="2">
    <source>
        <dbReference type="ARBA" id="ARBA00022603"/>
    </source>
</evidence>
<dbReference type="PROSITE" id="PS00092">
    <property type="entry name" value="N6_MTASE"/>
    <property type="match status" value="1"/>
</dbReference>
<dbReference type="GO" id="GO:0009307">
    <property type="term" value="P:DNA restriction-modification system"/>
    <property type="evidence" value="ECO:0007669"/>
    <property type="project" value="InterPro"/>
</dbReference>
<dbReference type="GO" id="GO:1904047">
    <property type="term" value="F:S-adenosyl-L-methionine binding"/>
    <property type="evidence" value="ECO:0007669"/>
    <property type="project" value="TreeGrafter"/>
</dbReference>
<evidence type="ECO:0000256" key="1">
    <source>
        <dbReference type="ARBA" id="ARBA00011900"/>
    </source>
</evidence>
<proteinExistence type="predicted"/>
<keyword evidence="4" id="KW-0949">S-adenosyl-L-methionine</keyword>
<sequence length="369" mass="41597">MPCDDERYGRLGACVEDGGDGPPEQPVARRTPWDPDDVRNKPGPIENESQFAQSVVSPLRYPGAKRRLVPAIETIVQGNVPPPRLMIEPFCGGASTALRLVGTGVVEHAILADYDSLVASFWRTAVFDTAWLIDAMRDEEITVARWEWWKQASPRTVRDQALKCLFMNRTTFSGILHGRAGPIGGKKQTETTKYKIDCRFNKATLAERIEAIGKLGDTGRILDVWTSDWHETLSRIGRDYRPRLAPDEILVYLDPPYVDKSEFLYHLAFDEKQHSDLAATLNGADTYRWILSYDDDQVVRALYPVTGGRRVLHARHQYSAAALKARNDTKGRRQSRVELLVTNFPDVPESDRYHPVDDSSCDICEGRSP</sequence>
<gene>
    <name evidence="7" type="ORF">FL583_08910</name>
</gene>
<dbReference type="InterPro" id="IPR012327">
    <property type="entry name" value="MeTrfase_D12"/>
</dbReference>
<comment type="catalytic activity">
    <reaction evidence="5">
        <text>a 2'-deoxyadenosine in DNA + S-adenosyl-L-methionine = an N(6)-methyl-2'-deoxyadenosine in DNA + S-adenosyl-L-homocysteine + H(+)</text>
        <dbReference type="Rhea" id="RHEA:15197"/>
        <dbReference type="Rhea" id="RHEA-COMP:12418"/>
        <dbReference type="Rhea" id="RHEA-COMP:12419"/>
        <dbReference type="ChEBI" id="CHEBI:15378"/>
        <dbReference type="ChEBI" id="CHEBI:57856"/>
        <dbReference type="ChEBI" id="CHEBI:59789"/>
        <dbReference type="ChEBI" id="CHEBI:90615"/>
        <dbReference type="ChEBI" id="CHEBI:90616"/>
        <dbReference type="EC" id="2.1.1.72"/>
    </reaction>
</comment>
<dbReference type="Gene3D" id="3.40.50.150">
    <property type="entry name" value="Vaccinia Virus protein VP39"/>
    <property type="match status" value="2"/>
</dbReference>
<accession>A0A545AV68</accession>
<dbReference type="InterPro" id="IPR002052">
    <property type="entry name" value="DNA_methylase_N6_adenine_CS"/>
</dbReference>
<evidence type="ECO:0000256" key="6">
    <source>
        <dbReference type="SAM" id="MobiDB-lite"/>
    </source>
</evidence>
<comment type="caution">
    <text evidence="7">The sequence shown here is derived from an EMBL/GenBank/DDBJ whole genome shotgun (WGS) entry which is preliminary data.</text>
</comment>
<evidence type="ECO:0000256" key="3">
    <source>
        <dbReference type="ARBA" id="ARBA00022679"/>
    </source>
</evidence>
<dbReference type="InterPro" id="IPR029063">
    <property type="entry name" value="SAM-dependent_MTases_sf"/>
</dbReference>
<feature type="compositionally biased region" description="Basic and acidic residues" evidence="6">
    <location>
        <begin position="31"/>
        <end position="40"/>
    </location>
</feature>
<dbReference type="InParanoid" id="A0A545AV68"/>
<dbReference type="PANTHER" id="PTHR30481:SF2">
    <property type="entry name" value="SITE-SPECIFIC DNA-METHYLTRANSFERASE (ADENINE-SPECIFIC)"/>
    <property type="match status" value="1"/>
</dbReference>
<dbReference type="OrthoDB" id="9805629at2"/>
<feature type="region of interest" description="Disordered" evidence="6">
    <location>
        <begin position="1"/>
        <end position="49"/>
    </location>
</feature>
<evidence type="ECO:0000256" key="5">
    <source>
        <dbReference type="ARBA" id="ARBA00047942"/>
    </source>
</evidence>
<evidence type="ECO:0000256" key="4">
    <source>
        <dbReference type="ARBA" id="ARBA00022691"/>
    </source>
</evidence>
<organism evidence="7 8">
    <name type="scientific">Cryptosporangium phraense</name>
    <dbReference type="NCBI Taxonomy" id="2593070"/>
    <lineage>
        <taxon>Bacteria</taxon>
        <taxon>Bacillati</taxon>
        <taxon>Actinomycetota</taxon>
        <taxon>Actinomycetes</taxon>
        <taxon>Cryptosporangiales</taxon>
        <taxon>Cryptosporangiaceae</taxon>
        <taxon>Cryptosporangium</taxon>
    </lineage>
</organism>
<keyword evidence="8" id="KW-1185">Reference proteome</keyword>
<dbReference type="AlphaFoldDB" id="A0A545AV68"/>
<dbReference type="EMBL" id="VIRS01000005">
    <property type="protein sequence ID" value="TQS45213.1"/>
    <property type="molecule type" value="Genomic_DNA"/>
</dbReference>
<dbReference type="PRINTS" id="PR00505">
    <property type="entry name" value="D12N6MTFRASE"/>
</dbReference>
<dbReference type="PANTHER" id="PTHR30481">
    <property type="entry name" value="DNA ADENINE METHYLASE"/>
    <property type="match status" value="1"/>
</dbReference>
<dbReference type="Pfam" id="PF02086">
    <property type="entry name" value="MethyltransfD12"/>
    <property type="match status" value="1"/>
</dbReference>
<reference evidence="7 8" key="1">
    <citation type="submission" date="2019-07" db="EMBL/GenBank/DDBJ databases">
        <title>Cryptosporangium phraense sp. nov., isolated from plant litter.</title>
        <authorList>
            <person name="Suriyachadkun C."/>
        </authorList>
    </citation>
    <scope>NUCLEOTIDE SEQUENCE [LARGE SCALE GENOMIC DNA]</scope>
    <source>
        <strain evidence="7 8">A-T 5661</strain>
    </source>
</reference>
<keyword evidence="3" id="KW-0808">Transferase</keyword>
<protein>
    <recommendedName>
        <fullName evidence="1">site-specific DNA-methyltransferase (adenine-specific)</fullName>
        <ecNumber evidence="1">2.1.1.72</ecNumber>
    </recommendedName>
</protein>
<evidence type="ECO:0000313" key="8">
    <source>
        <dbReference type="Proteomes" id="UP000317982"/>
    </source>
</evidence>
<dbReference type="EC" id="2.1.1.72" evidence="1"/>
<dbReference type="GO" id="GO:0006298">
    <property type="term" value="P:mismatch repair"/>
    <property type="evidence" value="ECO:0007669"/>
    <property type="project" value="TreeGrafter"/>
</dbReference>
<dbReference type="GO" id="GO:0032259">
    <property type="term" value="P:methylation"/>
    <property type="evidence" value="ECO:0007669"/>
    <property type="project" value="UniProtKB-KW"/>
</dbReference>
<keyword evidence="2 7" id="KW-0489">Methyltransferase</keyword>